<protein>
    <submittedName>
        <fullName evidence="1">Unnamed protein product</fullName>
    </submittedName>
</protein>
<dbReference type="PANTHER" id="PTHR47169">
    <property type="entry name" value="OS01G0541250 PROTEIN"/>
    <property type="match status" value="1"/>
</dbReference>
<dbReference type="AlphaFoldDB" id="A0A9W6XBY6"/>
<dbReference type="PANTHER" id="PTHR47169:SF2">
    <property type="entry name" value="OS01G0541250 PROTEIN"/>
    <property type="match status" value="1"/>
</dbReference>
<dbReference type="EMBL" id="BSXT01000870">
    <property type="protein sequence ID" value="GMF35425.1"/>
    <property type="molecule type" value="Genomic_DNA"/>
</dbReference>
<comment type="caution">
    <text evidence="1">The sequence shown here is derived from an EMBL/GenBank/DDBJ whole genome shotgun (WGS) entry which is preliminary data.</text>
</comment>
<accession>A0A9W6XBY6</accession>
<dbReference type="Proteomes" id="UP001165121">
    <property type="component" value="Unassembled WGS sequence"/>
</dbReference>
<keyword evidence="2" id="KW-1185">Reference proteome</keyword>
<evidence type="ECO:0000313" key="2">
    <source>
        <dbReference type="Proteomes" id="UP001165121"/>
    </source>
</evidence>
<name>A0A9W6XBY6_9STRA</name>
<proteinExistence type="predicted"/>
<dbReference type="OrthoDB" id="123761at2759"/>
<dbReference type="Gene3D" id="3.30.420.10">
    <property type="entry name" value="Ribonuclease H-like superfamily/Ribonuclease H"/>
    <property type="match status" value="2"/>
</dbReference>
<dbReference type="GO" id="GO:0003676">
    <property type="term" value="F:nucleic acid binding"/>
    <property type="evidence" value="ECO:0007669"/>
    <property type="project" value="InterPro"/>
</dbReference>
<evidence type="ECO:0000313" key="1">
    <source>
        <dbReference type="EMBL" id="GMF35425.1"/>
    </source>
</evidence>
<dbReference type="InterPro" id="IPR036397">
    <property type="entry name" value="RNaseH_sf"/>
</dbReference>
<reference evidence="1" key="1">
    <citation type="submission" date="2023-04" db="EMBL/GenBank/DDBJ databases">
        <title>Phytophthora fragariaefolia NBRC 109709.</title>
        <authorList>
            <person name="Ichikawa N."/>
            <person name="Sato H."/>
            <person name="Tonouchi N."/>
        </authorList>
    </citation>
    <scope>NUCLEOTIDE SEQUENCE</scope>
    <source>
        <strain evidence="1">NBRC 109709</strain>
    </source>
</reference>
<sequence>MYNTSVAAGNIAGAIACKYKRNSGRKGYDKDQLTLKPQEVSAIQRSTIRATALSIDVSIGVIQRLLASHHVAARTTTINPVLTEANKLRRVQYALSFVADDARQHGDTFGHAFDPMPNIVHVDEKWFNHDKKTRQFYLVKGEEAPQRRRHSARHTEKTMFLAAIARPSSYSLRYGRSGHAGTEGGSFTSNKTTPPPMYPSDPDVLREAKRDGWDIRLIFQPANSPDFNCLDLGYFSAIQSLQDQTYIASTEQLIEVVEASFRNLDKQKLDNIFLTLQQVMECVLACKGGNAYKLPHLGKAKLLRQRRIHRYIVCDAAVFEDANAMDTFCQS</sequence>
<organism evidence="1 2">
    <name type="scientific">Phytophthora fragariaefolia</name>
    <dbReference type="NCBI Taxonomy" id="1490495"/>
    <lineage>
        <taxon>Eukaryota</taxon>
        <taxon>Sar</taxon>
        <taxon>Stramenopiles</taxon>
        <taxon>Oomycota</taxon>
        <taxon>Peronosporomycetes</taxon>
        <taxon>Peronosporales</taxon>
        <taxon>Peronosporaceae</taxon>
        <taxon>Phytophthora</taxon>
    </lineage>
</organism>
<gene>
    <name evidence="1" type="ORF">Pfra01_000937300</name>
</gene>